<sequence>MTGPAPAAASSAQGPSGLLGHRPALRPEVLLSAPLLDGPVTVHLVKDPVSGASFEIGPKEYFLVSRLDGSRSLAEIGAEYAHAFGRRLGEANWQQLLALLGARRLLAGGPPPTAPAPPGRPLAGTLLRGTLRLVADADATTARLHRVLRPLLRPAVLGVLLLGCLAMESVLAASFGELADAFGWLLSHPVPLLAVATLMWLSTALHEFAHGVAARHVGGTVGEIGLRWRLPVAIMYCTVDNYRFLERRRHQLAVASAGAFANLLFLLPFFGWWAALAEGDPTRRVLAALLLIGSAQALVNLLPLPPLDGYTMLGHGLRVTRLAPASSGYLRLRMRDRAAAAAYPPRARRLYLGYGIGSAVLVLLLAAGLTGGIWYAATT</sequence>
<feature type="transmembrane region" description="Helical" evidence="1">
    <location>
        <begin position="181"/>
        <end position="201"/>
    </location>
</feature>
<dbReference type="AlphaFoldDB" id="A0AAU2K1L3"/>
<keyword evidence="1" id="KW-0472">Membrane</keyword>
<proteinExistence type="predicted"/>
<evidence type="ECO:0000256" key="1">
    <source>
        <dbReference type="SAM" id="Phobius"/>
    </source>
</evidence>
<protein>
    <submittedName>
        <fullName evidence="2">Peptidase M50</fullName>
    </submittedName>
</protein>
<name>A0AAU2K1L3_9ACTN</name>
<keyword evidence="1" id="KW-0812">Transmembrane</keyword>
<gene>
    <name evidence="2" type="ORF">OG327_34170</name>
</gene>
<keyword evidence="1" id="KW-1133">Transmembrane helix</keyword>
<feature type="transmembrane region" description="Helical" evidence="1">
    <location>
        <begin position="351"/>
        <end position="377"/>
    </location>
</feature>
<accession>A0AAU2K1L3</accession>
<evidence type="ECO:0000313" key="2">
    <source>
        <dbReference type="EMBL" id="WTU77948.1"/>
    </source>
</evidence>
<feature type="transmembrane region" description="Helical" evidence="1">
    <location>
        <begin position="155"/>
        <end position="175"/>
    </location>
</feature>
<feature type="transmembrane region" description="Helical" evidence="1">
    <location>
        <begin position="285"/>
        <end position="304"/>
    </location>
</feature>
<dbReference type="EMBL" id="CP108264">
    <property type="protein sequence ID" value="WTU77948.1"/>
    <property type="molecule type" value="Genomic_DNA"/>
</dbReference>
<feature type="transmembrane region" description="Helical" evidence="1">
    <location>
        <begin position="252"/>
        <end position="273"/>
    </location>
</feature>
<reference evidence="2" key="1">
    <citation type="submission" date="2022-10" db="EMBL/GenBank/DDBJ databases">
        <title>The complete genomes of actinobacterial strains from the NBC collection.</title>
        <authorList>
            <person name="Joergensen T.S."/>
            <person name="Alvarez Arevalo M."/>
            <person name="Sterndorff E.B."/>
            <person name="Faurdal D."/>
            <person name="Vuksanovic O."/>
            <person name="Mourched A.-S."/>
            <person name="Charusanti P."/>
            <person name="Shaw S."/>
            <person name="Blin K."/>
            <person name="Weber T."/>
        </authorList>
    </citation>
    <scope>NUCLEOTIDE SEQUENCE</scope>
    <source>
        <strain evidence="2">NBC_00049</strain>
    </source>
</reference>
<organism evidence="2">
    <name type="scientific">Streptomyces sp. NBC_00049</name>
    <dbReference type="NCBI Taxonomy" id="2903617"/>
    <lineage>
        <taxon>Bacteria</taxon>
        <taxon>Bacillati</taxon>
        <taxon>Actinomycetota</taxon>
        <taxon>Actinomycetes</taxon>
        <taxon>Kitasatosporales</taxon>
        <taxon>Streptomycetaceae</taxon>
        <taxon>Streptomyces</taxon>
    </lineage>
</organism>